<comment type="caution">
    <text evidence="2">The sequence shown here is derived from an EMBL/GenBank/DDBJ whole genome shotgun (WGS) entry which is preliminary data.</text>
</comment>
<protein>
    <submittedName>
        <fullName evidence="2">Jg9982 protein</fullName>
    </submittedName>
</protein>
<evidence type="ECO:0000313" key="3">
    <source>
        <dbReference type="Proteomes" id="UP000838756"/>
    </source>
</evidence>
<dbReference type="AlphaFoldDB" id="A0A8S4S8L2"/>
<sequence length="209" mass="21963">MVVTQVLSPVKSDICKRSEFLWIARRCAGVGHSGTAVRGGGVSTHGAYACNGEANAAARGITAEWRGWGCAGAAGGRGERPRRTAAPRRAAAGATCNTQRATGMRVRVSYLRRCAARGASTSGGAGVAAGAAPSHGHVTPDTRSPAHTSRFYIPTLTDRLPDTDHRSARPHGEMGMHCRPSLSRPRCVRPARTNAIREPIALRSIGFTI</sequence>
<feature type="region of interest" description="Disordered" evidence="1">
    <location>
        <begin position="73"/>
        <end position="96"/>
    </location>
</feature>
<dbReference type="EMBL" id="CAKXAJ010026152">
    <property type="protein sequence ID" value="CAH2259128.1"/>
    <property type="molecule type" value="Genomic_DNA"/>
</dbReference>
<dbReference type="Proteomes" id="UP000838756">
    <property type="component" value="Unassembled WGS sequence"/>
</dbReference>
<feature type="region of interest" description="Disordered" evidence="1">
    <location>
        <begin position="122"/>
        <end position="148"/>
    </location>
</feature>
<reference evidence="2" key="1">
    <citation type="submission" date="2022-03" db="EMBL/GenBank/DDBJ databases">
        <authorList>
            <person name="Lindestad O."/>
        </authorList>
    </citation>
    <scope>NUCLEOTIDE SEQUENCE</scope>
</reference>
<evidence type="ECO:0000256" key="1">
    <source>
        <dbReference type="SAM" id="MobiDB-lite"/>
    </source>
</evidence>
<keyword evidence="3" id="KW-1185">Reference proteome</keyword>
<accession>A0A8S4S8L2</accession>
<proteinExistence type="predicted"/>
<evidence type="ECO:0000313" key="2">
    <source>
        <dbReference type="EMBL" id="CAH2259128.1"/>
    </source>
</evidence>
<name>A0A8S4S8L2_9NEOP</name>
<organism evidence="2 3">
    <name type="scientific">Pararge aegeria aegeria</name>
    <dbReference type="NCBI Taxonomy" id="348720"/>
    <lineage>
        <taxon>Eukaryota</taxon>
        <taxon>Metazoa</taxon>
        <taxon>Ecdysozoa</taxon>
        <taxon>Arthropoda</taxon>
        <taxon>Hexapoda</taxon>
        <taxon>Insecta</taxon>
        <taxon>Pterygota</taxon>
        <taxon>Neoptera</taxon>
        <taxon>Endopterygota</taxon>
        <taxon>Lepidoptera</taxon>
        <taxon>Glossata</taxon>
        <taxon>Ditrysia</taxon>
        <taxon>Papilionoidea</taxon>
        <taxon>Nymphalidae</taxon>
        <taxon>Satyrinae</taxon>
        <taxon>Satyrini</taxon>
        <taxon>Parargina</taxon>
        <taxon>Pararge</taxon>
    </lineage>
</organism>
<gene>
    <name evidence="2" type="primary">jg9982</name>
    <name evidence="2" type="ORF">PAEG_LOCUS23514</name>
</gene>
<feature type="compositionally biased region" description="Low complexity" evidence="1">
    <location>
        <begin position="87"/>
        <end position="96"/>
    </location>
</feature>
<dbReference type="OrthoDB" id="7490890at2759"/>